<dbReference type="InterPro" id="IPR012337">
    <property type="entry name" value="RNaseH-like_sf"/>
</dbReference>
<evidence type="ECO:0000256" key="2">
    <source>
        <dbReference type="SAM" id="Phobius"/>
    </source>
</evidence>
<dbReference type="AlphaFoldDB" id="A0AAN7IA65"/>
<evidence type="ECO:0000313" key="5">
    <source>
        <dbReference type="Proteomes" id="UP001324115"/>
    </source>
</evidence>
<organism evidence="4 5">
    <name type="scientific">Quercus rubra</name>
    <name type="common">Northern red oak</name>
    <name type="synonym">Quercus borealis</name>
    <dbReference type="NCBI Taxonomy" id="3512"/>
    <lineage>
        <taxon>Eukaryota</taxon>
        <taxon>Viridiplantae</taxon>
        <taxon>Streptophyta</taxon>
        <taxon>Embryophyta</taxon>
        <taxon>Tracheophyta</taxon>
        <taxon>Spermatophyta</taxon>
        <taxon>Magnoliopsida</taxon>
        <taxon>eudicotyledons</taxon>
        <taxon>Gunneridae</taxon>
        <taxon>Pentapetalae</taxon>
        <taxon>rosids</taxon>
        <taxon>fabids</taxon>
        <taxon>Fagales</taxon>
        <taxon>Fagaceae</taxon>
        <taxon>Quercus</taxon>
    </lineage>
</organism>
<gene>
    <name evidence="4" type="ORF">RGQ29_004899</name>
</gene>
<dbReference type="EMBL" id="JAXUIC010000011">
    <property type="protein sequence ID" value="KAK4562220.1"/>
    <property type="molecule type" value="Genomic_DNA"/>
</dbReference>
<accession>A0AAN7IA65</accession>
<proteinExistence type="predicted"/>
<keyword evidence="2" id="KW-0472">Membrane</keyword>
<evidence type="ECO:0000313" key="4">
    <source>
        <dbReference type="EMBL" id="KAK4562220.1"/>
    </source>
</evidence>
<dbReference type="SUPFAM" id="SSF53098">
    <property type="entry name" value="Ribonuclease H-like"/>
    <property type="match status" value="1"/>
</dbReference>
<dbReference type="InterPro" id="IPR055298">
    <property type="entry name" value="AtLOH3-like"/>
</dbReference>
<dbReference type="PANTHER" id="PTHR11697:SF230">
    <property type="entry name" value="ZINC FINGER, MYM DOMAIN CONTAINING 1"/>
    <property type="match status" value="1"/>
</dbReference>
<feature type="domain" description="TTF-type" evidence="3">
    <location>
        <begin position="88"/>
        <end position="183"/>
    </location>
</feature>
<feature type="transmembrane region" description="Helical" evidence="2">
    <location>
        <begin position="565"/>
        <end position="589"/>
    </location>
</feature>
<keyword evidence="2" id="KW-1133">Transmembrane helix</keyword>
<dbReference type="Proteomes" id="UP001324115">
    <property type="component" value="Unassembled WGS sequence"/>
</dbReference>
<dbReference type="PANTHER" id="PTHR11697">
    <property type="entry name" value="GENERAL TRANSCRIPTION FACTOR 2-RELATED ZINC FINGER PROTEIN"/>
    <property type="match status" value="1"/>
</dbReference>
<evidence type="ECO:0000256" key="1">
    <source>
        <dbReference type="SAM" id="MobiDB-lite"/>
    </source>
</evidence>
<evidence type="ECO:0000259" key="3">
    <source>
        <dbReference type="SMART" id="SM00597"/>
    </source>
</evidence>
<dbReference type="InterPro" id="IPR006580">
    <property type="entry name" value="Znf_TTF"/>
</dbReference>
<protein>
    <recommendedName>
        <fullName evidence="3">TTF-type domain-containing protein</fullName>
    </recommendedName>
</protein>
<feature type="region of interest" description="Disordered" evidence="1">
    <location>
        <begin position="1"/>
        <end position="27"/>
    </location>
</feature>
<reference evidence="4 5" key="1">
    <citation type="journal article" date="2023" name="G3 (Bethesda)">
        <title>A haplotype-resolved chromosome-scale genome for Quercus rubra L. provides insights into the genetics of adaptive traits for red oak species.</title>
        <authorList>
            <person name="Kapoor B."/>
            <person name="Jenkins J."/>
            <person name="Schmutz J."/>
            <person name="Zhebentyayeva T."/>
            <person name="Kuelheim C."/>
            <person name="Coggeshall M."/>
            <person name="Heim C."/>
            <person name="Lasky J.R."/>
            <person name="Leites L."/>
            <person name="Islam-Faridi N."/>
            <person name="Romero-Severson J."/>
            <person name="DeLeo V.L."/>
            <person name="Lucas S.M."/>
            <person name="Lazic D."/>
            <person name="Gailing O."/>
            <person name="Carlson J."/>
            <person name="Staton M."/>
        </authorList>
    </citation>
    <scope>NUCLEOTIDE SEQUENCE [LARGE SCALE GENOMIC DNA]</scope>
    <source>
        <strain evidence="4">Pseudo-F2</strain>
    </source>
</reference>
<feature type="compositionally biased region" description="Polar residues" evidence="1">
    <location>
        <begin position="12"/>
        <end position="27"/>
    </location>
</feature>
<keyword evidence="5" id="KW-1185">Reference proteome</keyword>
<dbReference type="Pfam" id="PF14291">
    <property type="entry name" value="DUF4371"/>
    <property type="match status" value="1"/>
</dbReference>
<sequence length="643" mass="74639">MDKYLIRKPRTQDSSPMQDSFPVQDSFSSSKRIRVDLNLENLPSDPGLRQKISSYHPNNHDEIRRHYLTKGPCQPVLNDFPLSYFSEKPCRFRSEWYIGRKWLEYSIDKDTTFCFYCYLFGRQDGFKLWNQVAKLDFHVRGVNSVHSQVVKKGEDLLKEKHHIQIDCIRFLLCRRLAFRGHDESQGSSDKGNFLEFVQFLRDHNESINEVLQTAPKNCKLTHSNIQKHIVNAIARETSKDIIKDLDNGFFSILVDESRDISMKEQMSLVLRYVNKKGIIIEWFFGIVHVASTTALSLNCAIECLLCEHNLSLSNLRDINGLKTLILKEKENKSAFYVHCFAHQLQLTLVAVTKNHINIAEFFYVVSNLVIVVGGSYLENGVRRSGRGLNQDTNLKCLGDTRWRSYYGTILNLILMFSAVVDVLEIIEEDGLSDQKVEAQSIMSGRSRRNTQQKTNLHHYRVELFYTIIDMQLQELNNHFSKTNTDLLLCMACLNPSNSFVAFDKEKFIRLATFYPSDFLGTNILALDSQLQNYIFDTRSNNFFLELQGVSELAEKLVSTRKHETYLLVHLLVKLVLTLPVATAIVEINFSAMKYIKNELRNRMGDHWMNDCLILYIEKDVACSIDNKNIMQRFQNMKTHRRQL</sequence>
<dbReference type="SMART" id="SM00597">
    <property type="entry name" value="ZnF_TTF"/>
    <property type="match status" value="1"/>
</dbReference>
<dbReference type="InterPro" id="IPR025398">
    <property type="entry name" value="DUF4371"/>
</dbReference>
<comment type="caution">
    <text evidence="4">The sequence shown here is derived from an EMBL/GenBank/DDBJ whole genome shotgun (WGS) entry which is preliminary data.</text>
</comment>
<name>A0AAN7IA65_QUERU</name>
<keyword evidence="2" id="KW-0812">Transmembrane</keyword>